<reference evidence="1" key="1">
    <citation type="journal article" date="2019" name="Science">
        <title>Mutation of a bHLH transcription factor allowed almond domestication.</title>
        <authorList>
            <person name="Sanchez-Perez R."/>
            <person name="Pavan S."/>
            <person name="Mazzeo R."/>
            <person name="Moldovan C."/>
            <person name="Aiese Cigliano R."/>
            <person name="Del Cueto J."/>
            <person name="Ricciardi F."/>
            <person name="Lotti C."/>
            <person name="Ricciardi L."/>
            <person name="Dicenta F."/>
            <person name="Lopez-Marques R.L."/>
            <person name="Lindberg Moller B."/>
        </authorList>
    </citation>
    <scope>NUCLEOTIDE SEQUENCE</scope>
</reference>
<dbReference type="PANTHER" id="PTHR47909">
    <property type="entry name" value="ALPHA/BETA-HYDROLASES SUPERFAMILY PROTEIN"/>
    <property type="match status" value="1"/>
</dbReference>
<protein>
    <submittedName>
        <fullName evidence="1">Alpha/beta-Hydrolases superfamily protein</fullName>
    </submittedName>
</protein>
<evidence type="ECO:0000313" key="1">
    <source>
        <dbReference type="EMBL" id="BBG97154.1"/>
    </source>
</evidence>
<organism evidence="1">
    <name type="scientific">Prunus dulcis</name>
    <name type="common">Almond</name>
    <name type="synonym">Amygdalus dulcis</name>
    <dbReference type="NCBI Taxonomy" id="3755"/>
    <lineage>
        <taxon>Eukaryota</taxon>
        <taxon>Viridiplantae</taxon>
        <taxon>Streptophyta</taxon>
        <taxon>Embryophyta</taxon>
        <taxon>Tracheophyta</taxon>
        <taxon>Spermatophyta</taxon>
        <taxon>Magnoliopsida</taxon>
        <taxon>eudicotyledons</taxon>
        <taxon>Gunneridae</taxon>
        <taxon>Pentapetalae</taxon>
        <taxon>rosids</taxon>
        <taxon>fabids</taxon>
        <taxon>Rosales</taxon>
        <taxon>Rosaceae</taxon>
        <taxon>Amygdaloideae</taxon>
        <taxon>Amygdaleae</taxon>
        <taxon>Prunus</taxon>
    </lineage>
</organism>
<dbReference type="GO" id="GO:0009507">
    <property type="term" value="C:chloroplast"/>
    <property type="evidence" value="ECO:0007669"/>
    <property type="project" value="TreeGrafter"/>
</dbReference>
<name>A0A4Y1QZA2_PRUDU</name>
<dbReference type="AlphaFoldDB" id="A0A4Y1QZA2"/>
<accession>A0A4Y1QZA2</accession>
<sequence>MVVSPSLPSSVTDSWNMWEIIPDWTLSRRMACTPPPKGVSGVIDQTRGLLDYVDKNCSKAVYTPEVKYVCIAGRCEILVVFSILSSVILLTCIKRYLQGARLFGNSNESIDSALPIASVEPSSEVAVINDMSTSTSTTTTLRARFVGQGYKQADVWGDGVVPEVSAHLEVHSILA</sequence>
<keyword evidence="1" id="KW-0378">Hydrolase</keyword>
<dbReference type="EMBL" id="AP019298">
    <property type="protein sequence ID" value="BBG97154.1"/>
    <property type="molecule type" value="Genomic_DNA"/>
</dbReference>
<dbReference type="GO" id="GO:0016787">
    <property type="term" value="F:hydrolase activity"/>
    <property type="evidence" value="ECO:0007669"/>
    <property type="project" value="UniProtKB-KW"/>
</dbReference>
<dbReference type="PANTHER" id="PTHR47909:SF2">
    <property type="entry name" value="GPI INOSITOL-DEACYLASE"/>
    <property type="match status" value="1"/>
</dbReference>
<proteinExistence type="predicted"/>
<gene>
    <name evidence="1" type="ORF">Prudu_006184</name>
</gene>